<organism evidence="2 3">
    <name type="scientific">Adineta steineri</name>
    <dbReference type="NCBI Taxonomy" id="433720"/>
    <lineage>
        <taxon>Eukaryota</taxon>
        <taxon>Metazoa</taxon>
        <taxon>Spiralia</taxon>
        <taxon>Gnathifera</taxon>
        <taxon>Rotifera</taxon>
        <taxon>Eurotatoria</taxon>
        <taxon>Bdelloidea</taxon>
        <taxon>Adinetida</taxon>
        <taxon>Adinetidae</taxon>
        <taxon>Adineta</taxon>
    </lineage>
</organism>
<keyword evidence="1" id="KW-1133">Transmembrane helix</keyword>
<evidence type="ECO:0000313" key="2">
    <source>
        <dbReference type="EMBL" id="CAF3671082.1"/>
    </source>
</evidence>
<evidence type="ECO:0000256" key="1">
    <source>
        <dbReference type="SAM" id="Phobius"/>
    </source>
</evidence>
<accession>A0A818SGS5</accession>
<dbReference type="Proteomes" id="UP000663844">
    <property type="component" value="Unassembled WGS sequence"/>
</dbReference>
<reference evidence="2" key="1">
    <citation type="submission" date="2021-02" db="EMBL/GenBank/DDBJ databases">
        <authorList>
            <person name="Nowell W R."/>
        </authorList>
    </citation>
    <scope>NUCLEOTIDE SEQUENCE</scope>
</reference>
<protein>
    <submittedName>
        <fullName evidence="2">Uncharacterized protein</fullName>
    </submittedName>
</protein>
<feature type="transmembrane region" description="Helical" evidence="1">
    <location>
        <begin position="140"/>
        <end position="163"/>
    </location>
</feature>
<keyword evidence="1" id="KW-0812">Transmembrane</keyword>
<comment type="caution">
    <text evidence="2">The sequence shown here is derived from an EMBL/GenBank/DDBJ whole genome shotgun (WGS) entry which is preliminary data.</text>
</comment>
<dbReference type="EMBL" id="CAJOAZ010000540">
    <property type="protein sequence ID" value="CAF3671082.1"/>
    <property type="molecule type" value="Genomic_DNA"/>
</dbReference>
<name>A0A818SGS5_9BILA</name>
<gene>
    <name evidence="2" type="ORF">OXD698_LOCUS10253</name>
</gene>
<keyword evidence="1" id="KW-0472">Membrane</keyword>
<dbReference type="AlphaFoldDB" id="A0A818SGS5"/>
<proteinExistence type="predicted"/>
<sequence>MENSNEDADDFVGLDQDSFQPQEWSMTIFSTIKDALYYFSKPRYIKEPCPLRSPLTLIEPNLGIQRGDVLCVKRYTSPIKIPRIWDRTKNGYNVAYKSFYHFGVYVGTMKTKDGIDLEDAVIHLTKDVPAANICISAVPLVVTVSGPIGIGIGIAGLIIVFVLRYTARPRIERWIEQREFARYENFLKWHPSEVARLTMTFPEENEIDQNLLYKFELKKLSGKAIKKILEQERQNTGQKLLETKLYFLNEEQLKTFRQNLDVIFGHFDISKEIEGNISITYEGHRLSVPSSDENPVTVHQLLSKARLNWQIDFKKGEWLLSTMEAENLEKKLIAAFDIPDSINQIIQTMPKSSTELELSYIESSRCTLS</sequence>
<evidence type="ECO:0000313" key="3">
    <source>
        <dbReference type="Proteomes" id="UP000663844"/>
    </source>
</evidence>